<dbReference type="Proteomes" id="UP000030671">
    <property type="component" value="Unassembled WGS sequence"/>
</dbReference>
<feature type="region of interest" description="Disordered" evidence="2">
    <location>
        <begin position="919"/>
        <end position="941"/>
    </location>
</feature>
<keyword evidence="5" id="KW-1185">Reference proteome</keyword>
<dbReference type="EMBL" id="KI925462">
    <property type="protein sequence ID" value="ETW77927.1"/>
    <property type="molecule type" value="Genomic_DNA"/>
</dbReference>
<dbReference type="Pfam" id="PF01585">
    <property type="entry name" value="G-patch"/>
    <property type="match status" value="1"/>
</dbReference>
<proteinExistence type="predicted"/>
<sequence length="1091" mass="118987">MVTYGLGSSTSPIIIDDSDDESADARLVAQQLQPTSTATSPSPPGSARMVEVPSSETNDDEHIIVSDDSPEELSETIREGKGYNILLRMGYRPGQGLGPHLEGLTRPITTSLKRKWYQAGLGTVEPPKARTVTRSSAVLANTETDPRQETRNERPVLAEMQQNPKVQILEAPPHRETQATPLRLAIQEYKPRTKRQLSPLSERAHQSPRSRGFPSGTVAAPLSSNYQSLHQLSQTQLSSFQPHSTAFGNLDWPSMGGALFSSQFPHHSPDTSTMASISPGVVTPHALAPFPVPSSLNPQQALSEPAKEEPIVRKPFPLPSKPSFSPQLSISSANSKAEKASNTKGNPPTTSLVEVKLPFRIPYAPLDHRILGMPPDHKLPCPRGTFPTEDLSPLPELDRTLVMETVPRKFRSVEFIREWLASLDSPPTRRIELAHTKALIEFKTQEAAHRAFESRRMAGLEGLGGVRVWFYRPPTKELEPGEVVETSDVTQGSKKSKKKKVKGPPAAAVVPLPVLVSEATRTSPEVPPERFNPSTSKNHIPLVAPLNTFVPPLLPLPPPPPLYTSRFGPPMAVDSCAVSRGVSSDVAITVPPMIEPPPLPPSILPIQRRAVYDSDEDMDIESSPPASQRPSPIKLLRNTLPDLIASPPAAAPPDTILDHVTHDVPCQYKESITTSAPPTPPKLVNQILTPSIPVISSRPTSSSPTPSSSDITGSIVEPATSVAKDQLLARQKESEESIASAKAEIYNSKARISSVSPLPKPSATTASESSLELGKEASLRRMVLLSKRKRRPELQPDVVSDPNALLEPVTQGNFGPSSAIATSTNFSTVVNLTAAATPAALRDLADSFINDAIHSIRPPPPKRFKKMPEKSDLAARQRELEIHIEETKKLMARLQTAKTRQEKDVILTSLRERNRLIEETKSRSTTPGEHPPPNHAAKLIYPQSGTTPKAMTMTTTAAREFQCKIEVCILSSISQIICSVDGTFRNTMSIIPLGYSYHLGVHSHFSVLGAPNILCSCQGCIFSLFALAKVSYLILFTWWPLQYHLIPSSIPLLVLHWGDGIKRDVLDPCTSFVATEVWFPLQCDDLIRSCT</sequence>
<dbReference type="KEGG" id="hir:HETIRDRAFT_325999"/>
<feature type="region of interest" description="Disordered" evidence="2">
    <location>
        <begin position="693"/>
        <end position="716"/>
    </location>
</feature>
<feature type="region of interest" description="Disordered" evidence="2">
    <location>
        <begin position="752"/>
        <end position="772"/>
    </location>
</feature>
<reference evidence="4 5" key="1">
    <citation type="journal article" date="2012" name="New Phytol.">
        <title>Insight into trade-off between wood decay and parasitism from the genome of a fungal forest pathogen.</title>
        <authorList>
            <person name="Olson A."/>
            <person name="Aerts A."/>
            <person name="Asiegbu F."/>
            <person name="Belbahri L."/>
            <person name="Bouzid O."/>
            <person name="Broberg A."/>
            <person name="Canback B."/>
            <person name="Coutinho P.M."/>
            <person name="Cullen D."/>
            <person name="Dalman K."/>
            <person name="Deflorio G."/>
            <person name="van Diepen L.T."/>
            <person name="Dunand C."/>
            <person name="Duplessis S."/>
            <person name="Durling M."/>
            <person name="Gonthier P."/>
            <person name="Grimwood J."/>
            <person name="Fossdal C.G."/>
            <person name="Hansson D."/>
            <person name="Henrissat B."/>
            <person name="Hietala A."/>
            <person name="Himmelstrand K."/>
            <person name="Hoffmeister D."/>
            <person name="Hogberg N."/>
            <person name="James T.Y."/>
            <person name="Karlsson M."/>
            <person name="Kohler A."/>
            <person name="Kues U."/>
            <person name="Lee Y.H."/>
            <person name="Lin Y.C."/>
            <person name="Lind M."/>
            <person name="Lindquist E."/>
            <person name="Lombard V."/>
            <person name="Lucas S."/>
            <person name="Lunden K."/>
            <person name="Morin E."/>
            <person name="Murat C."/>
            <person name="Park J."/>
            <person name="Raffaello T."/>
            <person name="Rouze P."/>
            <person name="Salamov A."/>
            <person name="Schmutz J."/>
            <person name="Solheim H."/>
            <person name="Stahlberg J."/>
            <person name="Velez H."/>
            <person name="de Vries R.P."/>
            <person name="Wiebenga A."/>
            <person name="Woodward S."/>
            <person name="Yakovlev I."/>
            <person name="Garbelotto M."/>
            <person name="Martin F."/>
            <person name="Grigoriev I.V."/>
            <person name="Stenlid J."/>
        </authorList>
    </citation>
    <scope>NUCLEOTIDE SEQUENCE [LARGE SCALE GENOMIC DNA]</scope>
    <source>
        <strain evidence="4 5">TC 32-1</strain>
    </source>
</reference>
<feature type="coiled-coil region" evidence="1">
    <location>
        <begin position="877"/>
        <end position="904"/>
    </location>
</feature>
<feature type="compositionally biased region" description="Low complexity" evidence="2">
    <location>
        <begin position="29"/>
        <end position="40"/>
    </location>
</feature>
<dbReference type="AlphaFoldDB" id="W4JWK0"/>
<feature type="compositionally biased region" description="Low complexity" evidence="2">
    <location>
        <begin position="321"/>
        <end position="335"/>
    </location>
</feature>
<organism evidence="4 5">
    <name type="scientific">Heterobasidion irregulare (strain TC 32-1)</name>
    <dbReference type="NCBI Taxonomy" id="747525"/>
    <lineage>
        <taxon>Eukaryota</taxon>
        <taxon>Fungi</taxon>
        <taxon>Dikarya</taxon>
        <taxon>Basidiomycota</taxon>
        <taxon>Agaricomycotina</taxon>
        <taxon>Agaricomycetes</taxon>
        <taxon>Russulales</taxon>
        <taxon>Bondarzewiaceae</taxon>
        <taxon>Heterobasidion</taxon>
        <taxon>Heterobasidion annosum species complex</taxon>
    </lineage>
</organism>
<evidence type="ECO:0000313" key="4">
    <source>
        <dbReference type="EMBL" id="ETW77927.1"/>
    </source>
</evidence>
<dbReference type="InParanoid" id="W4JWK0"/>
<feature type="region of interest" description="Disordered" evidence="2">
    <location>
        <begin position="292"/>
        <end position="351"/>
    </location>
</feature>
<dbReference type="OrthoDB" id="2804702at2759"/>
<dbReference type="HOGENOM" id="CLU_306099_0_0_1"/>
<feature type="region of interest" description="Disordered" evidence="2">
    <location>
        <begin position="481"/>
        <end position="504"/>
    </location>
</feature>
<protein>
    <recommendedName>
        <fullName evidence="3">G-patch domain-containing protein</fullName>
    </recommendedName>
</protein>
<feature type="domain" description="G-patch" evidence="3">
    <location>
        <begin position="78"/>
        <end position="126"/>
    </location>
</feature>
<dbReference type="GeneID" id="20671195"/>
<feature type="compositionally biased region" description="Low complexity" evidence="2">
    <location>
        <begin position="693"/>
        <end position="715"/>
    </location>
</feature>
<feature type="region of interest" description="Disordered" evidence="2">
    <location>
        <begin position="614"/>
        <end position="633"/>
    </location>
</feature>
<feature type="region of interest" description="Disordered" evidence="2">
    <location>
        <begin position="191"/>
        <end position="217"/>
    </location>
</feature>
<dbReference type="PROSITE" id="PS50174">
    <property type="entry name" value="G_PATCH"/>
    <property type="match status" value="1"/>
</dbReference>
<accession>W4JWK0</accession>
<gene>
    <name evidence="4" type="ORF">HETIRDRAFT_325999</name>
</gene>
<evidence type="ECO:0000259" key="3">
    <source>
        <dbReference type="PROSITE" id="PS50174"/>
    </source>
</evidence>
<name>W4JWK0_HETIT</name>
<evidence type="ECO:0000256" key="1">
    <source>
        <dbReference type="SAM" id="Coils"/>
    </source>
</evidence>
<dbReference type="SMART" id="SM00443">
    <property type="entry name" value="G_patch"/>
    <property type="match status" value="1"/>
</dbReference>
<dbReference type="InterPro" id="IPR000467">
    <property type="entry name" value="G_patch_dom"/>
</dbReference>
<feature type="region of interest" description="Disordered" evidence="2">
    <location>
        <begin position="1"/>
        <end position="62"/>
    </location>
</feature>
<evidence type="ECO:0000313" key="5">
    <source>
        <dbReference type="Proteomes" id="UP000030671"/>
    </source>
</evidence>
<keyword evidence="1" id="KW-0175">Coiled coil</keyword>
<dbReference type="GO" id="GO:0003676">
    <property type="term" value="F:nucleic acid binding"/>
    <property type="evidence" value="ECO:0007669"/>
    <property type="project" value="InterPro"/>
</dbReference>
<dbReference type="eggNOG" id="ENOG502ST0C">
    <property type="taxonomic scope" value="Eukaryota"/>
</dbReference>
<feature type="compositionally biased region" description="Polar residues" evidence="2">
    <location>
        <begin position="752"/>
        <end position="770"/>
    </location>
</feature>
<evidence type="ECO:0000256" key="2">
    <source>
        <dbReference type="SAM" id="MobiDB-lite"/>
    </source>
</evidence>
<dbReference type="RefSeq" id="XP_009549942.1">
    <property type="nucleotide sequence ID" value="XM_009551647.1"/>
</dbReference>